<proteinExistence type="predicted"/>
<protein>
    <submittedName>
        <fullName evidence="1">Uncharacterized protein</fullName>
    </submittedName>
</protein>
<gene>
    <name evidence="1" type="ORF">GALL_491290</name>
</gene>
<reference evidence="1" key="1">
    <citation type="submission" date="2016-10" db="EMBL/GenBank/DDBJ databases">
        <title>Sequence of Gallionella enrichment culture.</title>
        <authorList>
            <person name="Poehlein A."/>
            <person name="Muehling M."/>
            <person name="Daniel R."/>
        </authorList>
    </citation>
    <scope>NUCLEOTIDE SEQUENCE</scope>
</reference>
<dbReference type="EMBL" id="MLJW01004822">
    <property type="protein sequence ID" value="OIQ69271.1"/>
    <property type="molecule type" value="Genomic_DNA"/>
</dbReference>
<name>A0A1J5PND3_9ZZZZ</name>
<evidence type="ECO:0000313" key="1">
    <source>
        <dbReference type="EMBL" id="OIQ69271.1"/>
    </source>
</evidence>
<accession>A0A1J5PND3</accession>
<sequence length="38" mass="4104">MLSTPTHTGMTNTTSTAMILLMNRVARSRTPMCTSMTG</sequence>
<dbReference type="AlphaFoldDB" id="A0A1J5PND3"/>
<comment type="caution">
    <text evidence="1">The sequence shown here is derived from an EMBL/GenBank/DDBJ whole genome shotgun (WGS) entry which is preliminary data.</text>
</comment>
<organism evidence="1">
    <name type="scientific">mine drainage metagenome</name>
    <dbReference type="NCBI Taxonomy" id="410659"/>
    <lineage>
        <taxon>unclassified sequences</taxon>
        <taxon>metagenomes</taxon>
        <taxon>ecological metagenomes</taxon>
    </lineage>
</organism>